<protein>
    <submittedName>
        <fullName evidence="1">Uncharacterized protein</fullName>
    </submittedName>
</protein>
<sequence length="67" mass="6857">MFIIYLEVLQDAGVAAEPAQTASPYPGSSITAATFVSGAFVFGIHTTGDAFVCNTWIFSSVAVAAPA</sequence>
<evidence type="ECO:0000313" key="2">
    <source>
        <dbReference type="Proteomes" id="UP000325273"/>
    </source>
</evidence>
<gene>
    <name evidence="1" type="ORF">FVF58_45765</name>
</gene>
<proteinExistence type="predicted"/>
<accession>A0A5B0G6A1</accession>
<organism evidence="1 2">
    <name type="scientific">Paraburkholderia panacisoli</name>
    <dbReference type="NCBI Taxonomy" id="2603818"/>
    <lineage>
        <taxon>Bacteria</taxon>
        <taxon>Pseudomonadati</taxon>
        <taxon>Pseudomonadota</taxon>
        <taxon>Betaproteobacteria</taxon>
        <taxon>Burkholderiales</taxon>
        <taxon>Burkholderiaceae</taxon>
        <taxon>Paraburkholderia</taxon>
    </lineage>
</organism>
<dbReference type="EMBL" id="VTUZ01000063">
    <property type="protein sequence ID" value="KAA0998195.1"/>
    <property type="molecule type" value="Genomic_DNA"/>
</dbReference>
<reference evidence="1 2" key="1">
    <citation type="submission" date="2019-08" db="EMBL/GenBank/DDBJ databases">
        <title>Paraburkholderia sp. DCY113.</title>
        <authorList>
            <person name="Kang J."/>
        </authorList>
    </citation>
    <scope>NUCLEOTIDE SEQUENCE [LARGE SCALE GENOMIC DNA]</scope>
    <source>
        <strain evidence="1 2">DCY113</strain>
    </source>
</reference>
<dbReference type="RefSeq" id="WP_149676161.1">
    <property type="nucleotide sequence ID" value="NZ_VTUZ01000063.1"/>
</dbReference>
<keyword evidence="2" id="KW-1185">Reference proteome</keyword>
<dbReference type="AlphaFoldDB" id="A0A5B0G6A1"/>
<comment type="caution">
    <text evidence="1">The sequence shown here is derived from an EMBL/GenBank/DDBJ whole genome shotgun (WGS) entry which is preliminary data.</text>
</comment>
<name>A0A5B0G6A1_9BURK</name>
<evidence type="ECO:0000313" key="1">
    <source>
        <dbReference type="EMBL" id="KAA0998195.1"/>
    </source>
</evidence>
<dbReference type="Proteomes" id="UP000325273">
    <property type="component" value="Unassembled WGS sequence"/>
</dbReference>